<dbReference type="EMBL" id="ML994611">
    <property type="protein sequence ID" value="KAF2194642.1"/>
    <property type="molecule type" value="Genomic_DNA"/>
</dbReference>
<gene>
    <name evidence="1" type="ORF">K469DRAFT_774309</name>
</gene>
<reference evidence="1" key="1">
    <citation type="journal article" date="2020" name="Stud. Mycol.">
        <title>101 Dothideomycetes genomes: a test case for predicting lifestyles and emergence of pathogens.</title>
        <authorList>
            <person name="Haridas S."/>
            <person name="Albert R."/>
            <person name="Binder M."/>
            <person name="Bloem J."/>
            <person name="Labutti K."/>
            <person name="Salamov A."/>
            <person name="Andreopoulos B."/>
            <person name="Baker S."/>
            <person name="Barry K."/>
            <person name="Bills G."/>
            <person name="Bluhm B."/>
            <person name="Cannon C."/>
            <person name="Castanera R."/>
            <person name="Culley D."/>
            <person name="Daum C."/>
            <person name="Ezra D."/>
            <person name="Gonzalez J."/>
            <person name="Henrissat B."/>
            <person name="Kuo A."/>
            <person name="Liang C."/>
            <person name="Lipzen A."/>
            <person name="Lutzoni F."/>
            <person name="Magnuson J."/>
            <person name="Mondo S."/>
            <person name="Nolan M."/>
            <person name="Ohm R."/>
            <person name="Pangilinan J."/>
            <person name="Park H.-J."/>
            <person name="Ramirez L."/>
            <person name="Alfaro M."/>
            <person name="Sun H."/>
            <person name="Tritt A."/>
            <person name="Yoshinaga Y."/>
            <person name="Zwiers L.-H."/>
            <person name="Turgeon B."/>
            <person name="Goodwin S."/>
            <person name="Spatafora J."/>
            <person name="Crous P."/>
            <person name="Grigoriev I."/>
        </authorList>
    </citation>
    <scope>NUCLEOTIDE SEQUENCE</scope>
    <source>
        <strain evidence="1">CBS 207.26</strain>
    </source>
</reference>
<keyword evidence="2" id="KW-1185">Reference proteome</keyword>
<organism evidence="1 2">
    <name type="scientific">Zopfia rhizophila CBS 207.26</name>
    <dbReference type="NCBI Taxonomy" id="1314779"/>
    <lineage>
        <taxon>Eukaryota</taxon>
        <taxon>Fungi</taxon>
        <taxon>Dikarya</taxon>
        <taxon>Ascomycota</taxon>
        <taxon>Pezizomycotina</taxon>
        <taxon>Dothideomycetes</taxon>
        <taxon>Dothideomycetes incertae sedis</taxon>
        <taxon>Zopfiaceae</taxon>
        <taxon>Zopfia</taxon>
    </lineage>
</organism>
<sequence>MARKEGLTSSVIKNGWKAASLVPWNPSKGLESSQLKKTALDALSLFTTPTHEVHIIEAHTALRKAKSLTFETDIVLHKVGRSIGKLQASIAIKDAEIKGLKSRLEELQGQNKRRKIVADPNAMFCGINDIKQALEEQKAAEAARAEKKPEEEAKKAAALMEQAKIDDHVIVFQI</sequence>
<dbReference type="AlphaFoldDB" id="A0A6A6EUH4"/>
<evidence type="ECO:0000313" key="2">
    <source>
        <dbReference type="Proteomes" id="UP000800200"/>
    </source>
</evidence>
<name>A0A6A6EUH4_9PEZI</name>
<accession>A0A6A6EUH4</accession>
<dbReference type="Proteomes" id="UP000800200">
    <property type="component" value="Unassembled WGS sequence"/>
</dbReference>
<protein>
    <submittedName>
        <fullName evidence="1">Uncharacterized protein</fullName>
    </submittedName>
</protein>
<proteinExistence type="predicted"/>
<evidence type="ECO:0000313" key="1">
    <source>
        <dbReference type="EMBL" id="KAF2194642.1"/>
    </source>
</evidence>
<dbReference type="OrthoDB" id="3935526at2759"/>